<accession>A0ABS8RP12</accession>
<evidence type="ECO:0000313" key="2">
    <source>
        <dbReference type="Proteomes" id="UP000823775"/>
    </source>
</evidence>
<protein>
    <submittedName>
        <fullName evidence="1">Uncharacterized protein</fullName>
    </submittedName>
</protein>
<keyword evidence="2" id="KW-1185">Reference proteome</keyword>
<proteinExistence type="predicted"/>
<name>A0ABS8RP12_DATST</name>
<organism evidence="1 2">
    <name type="scientific">Datura stramonium</name>
    <name type="common">Jimsonweed</name>
    <name type="synonym">Common thornapple</name>
    <dbReference type="NCBI Taxonomy" id="4076"/>
    <lineage>
        <taxon>Eukaryota</taxon>
        <taxon>Viridiplantae</taxon>
        <taxon>Streptophyta</taxon>
        <taxon>Embryophyta</taxon>
        <taxon>Tracheophyta</taxon>
        <taxon>Spermatophyta</taxon>
        <taxon>Magnoliopsida</taxon>
        <taxon>eudicotyledons</taxon>
        <taxon>Gunneridae</taxon>
        <taxon>Pentapetalae</taxon>
        <taxon>asterids</taxon>
        <taxon>lamiids</taxon>
        <taxon>Solanales</taxon>
        <taxon>Solanaceae</taxon>
        <taxon>Solanoideae</taxon>
        <taxon>Datureae</taxon>
        <taxon>Datura</taxon>
    </lineage>
</organism>
<dbReference type="EMBL" id="JACEIK010000066">
    <property type="protein sequence ID" value="MCD7448536.1"/>
    <property type="molecule type" value="Genomic_DNA"/>
</dbReference>
<sequence length="63" mass="7336">WEMEEEAIEDLIIDVFLKDEELKEIHQVHKEASFTDLHKHISLKLAGELSRHEAPTESSSRPL</sequence>
<comment type="caution">
    <text evidence="1">The sequence shown here is derived from an EMBL/GenBank/DDBJ whole genome shotgun (WGS) entry which is preliminary data.</text>
</comment>
<gene>
    <name evidence="1" type="ORF">HAX54_043811</name>
</gene>
<reference evidence="1 2" key="1">
    <citation type="journal article" date="2021" name="BMC Genomics">
        <title>Datura genome reveals duplications of psychoactive alkaloid biosynthetic genes and high mutation rate following tissue culture.</title>
        <authorList>
            <person name="Rajewski A."/>
            <person name="Carter-House D."/>
            <person name="Stajich J."/>
            <person name="Litt A."/>
        </authorList>
    </citation>
    <scope>NUCLEOTIDE SEQUENCE [LARGE SCALE GENOMIC DNA]</scope>
    <source>
        <strain evidence="1">AR-01</strain>
    </source>
</reference>
<feature type="non-terminal residue" evidence="1">
    <location>
        <position position="1"/>
    </location>
</feature>
<dbReference type="Proteomes" id="UP000823775">
    <property type="component" value="Unassembled WGS sequence"/>
</dbReference>
<evidence type="ECO:0000313" key="1">
    <source>
        <dbReference type="EMBL" id="MCD7448536.1"/>
    </source>
</evidence>